<evidence type="ECO:0000256" key="1">
    <source>
        <dbReference type="ARBA" id="ARBA00004496"/>
    </source>
</evidence>
<comment type="caution">
    <text evidence="5">The sequence shown here is derived from an EMBL/GenBank/DDBJ whole genome shotgun (WGS) entry which is preliminary data.</text>
</comment>
<name>A0ABW6SG16_9NOCA</name>
<evidence type="ECO:0000256" key="3">
    <source>
        <dbReference type="ARBA" id="ARBA00022490"/>
    </source>
</evidence>
<protein>
    <submittedName>
        <fullName evidence="5">ESX secretion-associated protein EspG</fullName>
    </submittedName>
</protein>
<keyword evidence="3" id="KW-0963">Cytoplasm</keyword>
<dbReference type="Pfam" id="PF14011">
    <property type="entry name" value="ESX-1_EspG"/>
    <property type="match status" value="1"/>
</dbReference>
<evidence type="ECO:0000313" key="5">
    <source>
        <dbReference type="EMBL" id="MFF3574340.1"/>
    </source>
</evidence>
<keyword evidence="4" id="KW-0143">Chaperone</keyword>
<organism evidence="5 6">
    <name type="scientific">Nocardia jiangxiensis</name>
    <dbReference type="NCBI Taxonomy" id="282685"/>
    <lineage>
        <taxon>Bacteria</taxon>
        <taxon>Bacillati</taxon>
        <taxon>Actinomycetota</taxon>
        <taxon>Actinomycetes</taxon>
        <taxon>Mycobacteriales</taxon>
        <taxon>Nocardiaceae</taxon>
        <taxon>Nocardia</taxon>
    </lineage>
</organism>
<evidence type="ECO:0000313" key="6">
    <source>
        <dbReference type="Proteomes" id="UP001601992"/>
    </source>
</evidence>
<evidence type="ECO:0000256" key="2">
    <source>
        <dbReference type="ARBA" id="ARBA00006411"/>
    </source>
</evidence>
<dbReference type="EMBL" id="JBIAQY010000026">
    <property type="protein sequence ID" value="MFF3574340.1"/>
    <property type="molecule type" value="Genomic_DNA"/>
</dbReference>
<proteinExistence type="inferred from homology"/>
<comment type="similarity">
    <text evidence="2">Belongs to the EspG family.</text>
</comment>
<dbReference type="RefSeq" id="WP_387406807.1">
    <property type="nucleotide sequence ID" value="NZ_JBIAQY010000026.1"/>
</dbReference>
<comment type="subcellular location">
    <subcellularLocation>
        <location evidence="1">Cytoplasm</location>
    </subcellularLocation>
</comment>
<dbReference type="InterPro" id="IPR025734">
    <property type="entry name" value="EspG"/>
</dbReference>
<keyword evidence="6" id="KW-1185">Reference proteome</keyword>
<accession>A0ABW6SG16</accession>
<dbReference type="Proteomes" id="UP001601992">
    <property type="component" value="Unassembled WGS sequence"/>
</dbReference>
<gene>
    <name evidence="5" type="ORF">ACFYXQ_41990</name>
</gene>
<sequence>MTEWSWEPDDFAALWLGEARDRLPSPLSYTSRFPTQDEVRFHRQQVHGRYDTDERNLIELAFRTLTDAELRIEILGQSTTLGRGKPKDYRIIGARTRFNAMMLTQTADPGVEDSIDGTVRCRLFRTEQLAQRLATIVPSFPPGQEKPDTFHLADIRRPAEGLSRNTPRDRYDRISQRPVDGGGGAALFTGSIFHTLDPWYAVQWVDVARDGRYLQLRTREHLTVRPASPRELTTTFETWIERALQRLREDEPDTW</sequence>
<evidence type="ECO:0000256" key="4">
    <source>
        <dbReference type="ARBA" id="ARBA00023186"/>
    </source>
</evidence>
<reference evidence="5 6" key="1">
    <citation type="submission" date="2024-10" db="EMBL/GenBank/DDBJ databases">
        <title>The Natural Products Discovery Center: Release of the First 8490 Sequenced Strains for Exploring Actinobacteria Biosynthetic Diversity.</title>
        <authorList>
            <person name="Kalkreuter E."/>
            <person name="Kautsar S.A."/>
            <person name="Yang D."/>
            <person name="Bader C.D."/>
            <person name="Teijaro C.N."/>
            <person name="Fluegel L."/>
            <person name="Davis C.M."/>
            <person name="Simpson J.R."/>
            <person name="Lauterbach L."/>
            <person name="Steele A.D."/>
            <person name="Gui C."/>
            <person name="Meng S."/>
            <person name="Li G."/>
            <person name="Viehrig K."/>
            <person name="Ye F."/>
            <person name="Su P."/>
            <person name="Kiefer A.F."/>
            <person name="Nichols A."/>
            <person name="Cepeda A.J."/>
            <person name="Yan W."/>
            <person name="Fan B."/>
            <person name="Jiang Y."/>
            <person name="Adhikari A."/>
            <person name="Zheng C.-J."/>
            <person name="Schuster L."/>
            <person name="Cowan T.M."/>
            <person name="Smanski M.J."/>
            <person name="Chevrette M.G."/>
            <person name="De Carvalho L.P.S."/>
            <person name="Shen B."/>
        </authorList>
    </citation>
    <scope>NUCLEOTIDE SEQUENCE [LARGE SCALE GENOMIC DNA]</scope>
    <source>
        <strain evidence="5 6">NPDC002593</strain>
    </source>
</reference>